<dbReference type="Proteomes" id="UP001623232">
    <property type="component" value="Chromosome"/>
</dbReference>
<dbReference type="RefSeq" id="WP_406649742.1">
    <property type="nucleotide sequence ID" value="NZ_CP123584.1"/>
</dbReference>
<gene>
    <name evidence="1" type="ORF">QEZ52_09305</name>
</gene>
<dbReference type="InterPro" id="IPR011009">
    <property type="entry name" value="Kinase-like_dom_sf"/>
</dbReference>
<accession>A0ABZ2XX85</accession>
<dbReference type="SUPFAM" id="SSF56112">
    <property type="entry name" value="Protein kinase-like (PK-like)"/>
    <property type="match status" value="1"/>
</dbReference>
<evidence type="ECO:0000313" key="2">
    <source>
        <dbReference type="Proteomes" id="UP001623232"/>
    </source>
</evidence>
<organism evidence="1 2">
    <name type="scientific">Aliisedimentitalea scapharcae</name>
    <dbReference type="NCBI Taxonomy" id="1524259"/>
    <lineage>
        <taxon>Bacteria</taxon>
        <taxon>Pseudomonadati</taxon>
        <taxon>Pseudomonadota</taxon>
        <taxon>Alphaproteobacteria</taxon>
        <taxon>Rhodobacterales</taxon>
        <taxon>Roseobacteraceae</taxon>
        <taxon>Aliisedimentitalea</taxon>
    </lineage>
</organism>
<evidence type="ECO:0000313" key="1">
    <source>
        <dbReference type="EMBL" id="WZK90725.1"/>
    </source>
</evidence>
<evidence type="ECO:0008006" key="3">
    <source>
        <dbReference type="Google" id="ProtNLM"/>
    </source>
</evidence>
<proteinExistence type="predicted"/>
<protein>
    <recommendedName>
        <fullName evidence="3">Aminoglycoside phosphotransferase domain-containing protein</fullName>
    </recommendedName>
</protein>
<keyword evidence="2" id="KW-1185">Reference proteome</keyword>
<sequence>MLDGAGQNGTETGADPGWYAFVRARIEGGHDQLYQALGCPQDAEALEFRLLKRGSRAFSLECRAGTTSALLKIFCGADAGAAYAREKMSLMVMAPTGLVPGVLAVSDQRHFLLEHWHNPVAWPETSQRAPAVAAARRIGDWIARFDARAPAGNRCGNWFEYLTKCGGDIDLGQVPCARDILCDIPLCGTVLSRNDGALHNFLETPTGDLVGCDFENARMKPRGWDYIQGYISLIERYPEAAQQVIQAYAEGFSRAHRGALLVNELNDVARILFCARATQGRAPQEVLSWQ</sequence>
<name>A0ABZ2XX85_9RHOB</name>
<dbReference type="EMBL" id="CP123584">
    <property type="protein sequence ID" value="WZK90725.1"/>
    <property type="molecule type" value="Genomic_DNA"/>
</dbReference>
<reference evidence="1 2" key="1">
    <citation type="submission" date="2023-04" db="EMBL/GenBank/DDBJ databases">
        <title>Complete genome sequence of Alisedimentitalea scapharcae.</title>
        <authorList>
            <person name="Rong J.-C."/>
            <person name="Yi M.-L."/>
            <person name="Zhao Q."/>
        </authorList>
    </citation>
    <scope>NUCLEOTIDE SEQUENCE [LARGE SCALE GENOMIC DNA]</scope>
    <source>
        <strain evidence="1 2">KCTC 42119</strain>
    </source>
</reference>